<sequence>MDLSRCTDMHAHFYGGGLAEMLARRASRPCLRETIDGPVMLAMNGEFPFTPSHHDHTIGLAKMAAQGVTRRMLTFPGALCADVLPLAESLPAIRAFNDHMAELRARTGGRLTALAGLPLADMEEAALELVRVRRELRLPGAILPSNYFNTIAQARALEPVLRAANETGALLMLHPGLMVGEDAPALAADHPQYRTSAVALQAQASQVVLTLILSDLLDAFPDIAFQAINLGGTIPFIVERMESIGRHRNADQPFPAERLKRIWYDAASLGPRALEAAVKLYGADRIMAGSDYPIFHDSPLDAIREAAISDSDKEKVAWRTAEALLDRQDAFPGIGG</sequence>
<protein>
    <recommendedName>
        <fullName evidence="2">Amidohydrolase-related domain-containing protein</fullName>
    </recommendedName>
</protein>
<dbReference type="Gene3D" id="3.20.20.140">
    <property type="entry name" value="Metal-dependent hydrolases"/>
    <property type="match status" value="1"/>
</dbReference>
<dbReference type="OrthoDB" id="149172at2"/>
<keyword evidence="1" id="KW-0456">Lyase</keyword>
<gene>
    <name evidence="3" type="ORF">EJC49_08375</name>
</gene>
<evidence type="ECO:0000259" key="2">
    <source>
        <dbReference type="Pfam" id="PF04909"/>
    </source>
</evidence>
<dbReference type="Pfam" id="PF04909">
    <property type="entry name" value="Amidohydro_2"/>
    <property type="match status" value="1"/>
</dbReference>
<dbReference type="SUPFAM" id="SSF51556">
    <property type="entry name" value="Metallo-dependent hydrolases"/>
    <property type="match status" value="1"/>
</dbReference>
<feature type="domain" description="Amidohydrolase-related" evidence="2">
    <location>
        <begin position="8"/>
        <end position="326"/>
    </location>
</feature>
<dbReference type="AlphaFoldDB" id="A0A429YZN9"/>
<dbReference type="Proteomes" id="UP000278398">
    <property type="component" value="Unassembled WGS sequence"/>
</dbReference>
<accession>A0A429YZN9</accession>
<dbReference type="RefSeq" id="WP_126699190.1">
    <property type="nucleotide sequence ID" value="NZ_RWKW01000030.1"/>
</dbReference>
<dbReference type="GO" id="GO:0019748">
    <property type="term" value="P:secondary metabolic process"/>
    <property type="evidence" value="ECO:0007669"/>
    <property type="project" value="TreeGrafter"/>
</dbReference>
<dbReference type="PANTHER" id="PTHR21240">
    <property type="entry name" value="2-AMINO-3-CARBOXYLMUCONATE-6-SEMIALDEHYDE DECARBOXYLASE"/>
    <property type="match status" value="1"/>
</dbReference>
<comment type="caution">
    <text evidence="3">The sequence shown here is derived from an EMBL/GenBank/DDBJ whole genome shotgun (WGS) entry which is preliminary data.</text>
</comment>
<dbReference type="GO" id="GO:0005737">
    <property type="term" value="C:cytoplasm"/>
    <property type="evidence" value="ECO:0007669"/>
    <property type="project" value="TreeGrafter"/>
</dbReference>
<dbReference type="InterPro" id="IPR032465">
    <property type="entry name" value="ACMSD"/>
</dbReference>
<keyword evidence="4" id="KW-1185">Reference proteome</keyword>
<evidence type="ECO:0000313" key="4">
    <source>
        <dbReference type="Proteomes" id="UP000278398"/>
    </source>
</evidence>
<proteinExistence type="predicted"/>
<dbReference type="PANTHER" id="PTHR21240:SF28">
    <property type="entry name" value="ISO-OROTATE DECARBOXYLASE (EUROFUNG)"/>
    <property type="match status" value="1"/>
</dbReference>
<organism evidence="3 4">
    <name type="scientific">Aquibium carbonis</name>
    <dbReference type="NCBI Taxonomy" id="2495581"/>
    <lineage>
        <taxon>Bacteria</taxon>
        <taxon>Pseudomonadati</taxon>
        <taxon>Pseudomonadota</taxon>
        <taxon>Alphaproteobacteria</taxon>
        <taxon>Hyphomicrobiales</taxon>
        <taxon>Phyllobacteriaceae</taxon>
        <taxon>Aquibium</taxon>
    </lineage>
</organism>
<dbReference type="InterPro" id="IPR006680">
    <property type="entry name" value="Amidohydro-rel"/>
</dbReference>
<evidence type="ECO:0000313" key="3">
    <source>
        <dbReference type="EMBL" id="RST86921.1"/>
    </source>
</evidence>
<evidence type="ECO:0000256" key="1">
    <source>
        <dbReference type="ARBA" id="ARBA00023239"/>
    </source>
</evidence>
<name>A0A429YZN9_9HYPH</name>
<dbReference type="EMBL" id="RWKW01000030">
    <property type="protein sequence ID" value="RST86921.1"/>
    <property type="molecule type" value="Genomic_DNA"/>
</dbReference>
<reference evidence="3 4" key="1">
    <citation type="submission" date="2018-12" db="EMBL/GenBank/DDBJ databases">
        <title>Mesorhizobium carbonis sp. nov., isolated from coal mine water.</title>
        <authorList>
            <person name="Xin W."/>
            <person name="Xu Z."/>
            <person name="Xiang F."/>
            <person name="Zhang J."/>
            <person name="Xi L."/>
            <person name="Liu J."/>
        </authorList>
    </citation>
    <scope>NUCLEOTIDE SEQUENCE [LARGE SCALE GENOMIC DNA]</scope>
    <source>
        <strain evidence="3 4">B2.3</strain>
    </source>
</reference>
<dbReference type="GO" id="GO:0016831">
    <property type="term" value="F:carboxy-lyase activity"/>
    <property type="evidence" value="ECO:0007669"/>
    <property type="project" value="InterPro"/>
</dbReference>
<dbReference type="InterPro" id="IPR032466">
    <property type="entry name" value="Metal_Hydrolase"/>
</dbReference>
<dbReference type="GO" id="GO:0016787">
    <property type="term" value="F:hydrolase activity"/>
    <property type="evidence" value="ECO:0007669"/>
    <property type="project" value="InterPro"/>
</dbReference>